<reference evidence="1 2" key="1">
    <citation type="submission" date="2019-06" db="EMBL/GenBank/DDBJ databases">
        <title>Genome sequencing of Zymomonas mobilis strains for genetic engineering and biofuel applications.</title>
        <authorList>
            <person name="Teravest M."/>
        </authorList>
    </citation>
    <scope>NUCLEOTIDE SEQUENCE [LARGE SCALE GENOMIC DNA]</scope>
    <source>
        <strain evidence="1 2">AN0101</strain>
    </source>
</reference>
<sequence>MTLFIFTKNAGNIFRKMHLLNAFQSVFLSMTVNADTSAARESDDIV</sequence>
<protein>
    <submittedName>
        <fullName evidence="1">Uncharacterized protein</fullName>
    </submittedName>
</protein>
<name>A0A542VZZ4_ZYMMB</name>
<dbReference type="EMBL" id="VFOF01000001">
    <property type="protein sequence ID" value="TQL16880.1"/>
    <property type="molecule type" value="Genomic_DNA"/>
</dbReference>
<gene>
    <name evidence="1" type="ORF">FBY58_0429</name>
</gene>
<accession>A0A542VZZ4</accession>
<evidence type="ECO:0000313" key="2">
    <source>
        <dbReference type="Proteomes" id="UP000316887"/>
    </source>
</evidence>
<evidence type="ECO:0000313" key="1">
    <source>
        <dbReference type="EMBL" id="TQL16880.1"/>
    </source>
</evidence>
<dbReference type="AlphaFoldDB" id="A0A542VZZ4"/>
<organism evidence="1 2">
    <name type="scientific">Zymomonas mobilis</name>
    <dbReference type="NCBI Taxonomy" id="542"/>
    <lineage>
        <taxon>Bacteria</taxon>
        <taxon>Pseudomonadati</taxon>
        <taxon>Pseudomonadota</taxon>
        <taxon>Alphaproteobacteria</taxon>
        <taxon>Sphingomonadales</taxon>
        <taxon>Zymomonadaceae</taxon>
        <taxon>Zymomonas</taxon>
    </lineage>
</organism>
<comment type="caution">
    <text evidence="1">The sequence shown here is derived from an EMBL/GenBank/DDBJ whole genome shotgun (WGS) entry which is preliminary data.</text>
</comment>
<proteinExistence type="predicted"/>
<dbReference type="Proteomes" id="UP000316887">
    <property type="component" value="Unassembled WGS sequence"/>
</dbReference>